<protein>
    <submittedName>
        <fullName evidence="2">Uncharacterized protein</fullName>
    </submittedName>
</protein>
<dbReference type="WBParaSite" id="ACRNAN_scaffold4583.g20714.t1">
    <property type="protein sequence ID" value="ACRNAN_scaffold4583.g20714.t1"/>
    <property type="gene ID" value="ACRNAN_scaffold4583.g20714"/>
</dbReference>
<evidence type="ECO:0000313" key="2">
    <source>
        <dbReference type="WBParaSite" id="ACRNAN_scaffold4583.g20714.t1"/>
    </source>
</evidence>
<keyword evidence="1" id="KW-1185">Reference proteome</keyword>
<proteinExistence type="predicted"/>
<name>A0A914DZV2_9BILA</name>
<dbReference type="AlphaFoldDB" id="A0A914DZV2"/>
<evidence type="ECO:0000313" key="1">
    <source>
        <dbReference type="Proteomes" id="UP000887540"/>
    </source>
</evidence>
<sequence length="129" mass="14661">MVLVINSDGEYTSFTVYEFPYFKGLEKTYTATENCQNDIVDGPLKLEVSSISSDGCVVFYTNSNCSESYFRRRLGSIVLVKGKCENLGLIEHPNYDDKVLSYKVCNNKYLQELESGTWIANDARTCFLM</sequence>
<reference evidence="2" key="1">
    <citation type="submission" date="2022-11" db="UniProtKB">
        <authorList>
            <consortium name="WormBaseParasite"/>
        </authorList>
    </citation>
    <scope>IDENTIFICATION</scope>
</reference>
<accession>A0A914DZV2</accession>
<dbReference type="Proteomes" id="UP000887540">
    <property type="component" value="Unplaced"/>
</dbReference>
<organism evidence="1 2">
    <name type="scientific">Acrobeloides nanus</name>
    <dbReference type="NCBI Taxonomy" id="290746"/>
    <lineage>
        <taxon>Eukaryota</taxon>
        <taxon>Metazoa</taxon>
        <taxon>Ecdysozoa</taxon>
        <taxon>Nematoda</taxon>
        <taxon>Chromadorea</taxon>
        <taxon>Rhabditida</taxon>
        <taxon>Tylenchina</taxon>
        <taxon>Cephalobomorpha</taxon>
        <taxon>Cephaloboidea</taxon>
        <taxon>Cephalobidae</taxon>
        <taxon>Acrobeloides</taxon>
    </lineage>
</organism>